<protein>
    <recommendedName>
        <fullName evidence="1">KIB1-4 beta-propeller domain-containing protein</fullName>
    </recommendedName>
</protein>
<accession>A0AA88WUM3</accession>
<reference evidence="2" key="1">
    <citation type="submission" date="2022-12" db="EMBL/GenBank/DDBJ databases">
        <title>Draft genome assemblies for two species of Escallonia (Escalloniales).</title>
        <authorList>
            <person name="Chanderbali A."/>
            <person name="Dervinis C."/>
            <person name="Anghel I."/>
            <person name="Soltis D."/>
            <person name="Soltis P."/>
            <person name="Zapata F."/>
        </authorList>
    </citation>
    <scope>NUCLEOTIDE SEQUENCE</scope>
    <source>
        <strain evidence="2">UCBG64.0493</strain>
        <tissue evidence="2">Leaf</tissue>
    </source>
</reference>
<evidence type="ECO:0000259" key="1">
    <source>
        <dbReference type="Pfam" id="PF03478"/>
    </source>
</evidence>
<organism evidence="2 3">
    <name type="scientific">Escallonia herrerae</name>
    <dbReference type="NCBI Taxonomy" id="1293975"/>
    <lineage>
        <taxon>Eukaryota</taxon>
        <taxon>Viridiplantae</taxon>
        <taxon>Streptophyta</taxon>
        <taxon>Embryophyta</taxon>
        <taxon>Tracheophyta</taxon>
        <taxon>Spermatophyta</taxon>
        <taxon>Magnoliopsida</taxon>
        <taxon>eudicotyledons</taxon>
        <taxon>Gunneridae</taxon>
        <taxon>Pentapetalae</taxon>
        <taxon>asterids</taxon>
        <taxon>campanulids</taxon>
        <taxon>Escalloniales</taxon>
        <taxon>Escalloniaceae</taxon>
        <taxon>Escallonia</taxon>
    </lineage>
</organism>
<keyword evidence="3" id="KW-1185">Reference proteome</keyword>
<evidence type="ECO:0000313" key="3">
    <source>
        <dbReference type="Proteomes" id="UP001188597"/>
    </source>
</evidence>
<proteinExistence type="predicted"/>
<dbReference type="InterPro" id="IPR005174">
    <property type="entry name" value="KIB1-4_b-propeller"/>
</dbReference>
<dbReference type="Proteomes" id="UP001188597">
    <property type="component" value="Unassembled WGS sequence"/>
</dbReference>
<dbReference type="PANTHER" id="PTHR44259">
    <property type="entry name" value="OS07G0183000 PROTEIN-RELATED"/>
    <property type="match status" value="1"/>
</dbReference>
<evidence type="ECO:0000313" key="2">
    <source>
        <dbReference type="EMBL" id="KAK3031345.1"/>
    </source>
</evidence>
<dbReference type="Pfam" id="PF03478">
    <property type="entry name" value="Beta-prop_KIB1-4"/>
    <property type="match status" value="1"/>
</dbReference>
<gene>
    <name evidence="2" type="ORF">RJ639_035251</name>
</gene>
<dbReference type="PANTHER" id="PTHR44259:SF113">
    <property type="entry name" value="OS06G0659700 PROTEIN"/>
    <property type="match status" value="1"/>
</dbReference>
<dbReference type="EMBL" id="JAVXUP010000309">
    <property type="protein sequence ID" value="KAK3031345.1"/>
    <property type="molecule type" value="Genomic_DNA"/>
</dbReference>
<comment type="caution">
    <text evidence="2">The sequence shown here is derived from an EMBL/GenBank/DDBJ whole genome shotgun (WGS) entry which is preliminary data.</text>
</comment>
<dbReference type="InterPro" id="IPR050942">
    <property type="entry name" value="F-box_BR-signaling"/>
</dbReference>
<feature type="domain" description="KIB1-4 beta-propeller" evidence="1">
    <location>
        <begin position="79"/>
        <end position="321"/>
    </location>
</feature>
<dbReference type="AlphaFoldDB" id="A0AA88WUM3"/>
<name>A0AA88WUM3_9ASTE</name>
<sequence length="373" mass="42683">MLHPCSNTANTRRDKERVTAMADWSEIPEDLVRAIADPAGAAKDFLPFPVEENREASELPSLPWLMLFPKRDDFHYIPFYSLHNKLYDVALPAETNNPTRCWGSPSGWIIAHGGDTLIRLINPLTQLEIPFPLLPPDKSHFHKARVFERPNATHSSEILVVIIFCDRFTDFRGGVGIAGPGDEGWTLLEDQEIDRLEDLICFEDRVFGVRTDGTLVLCEVDGPKPKATNFAPPPRKVSVTFDMFNLIESEGDLLMVLAVEYKRQAKSFEVYKFDMETKLWTQLKDLGNRALFVSDTNYSMSVTISDGVRWKSNCIYCTGSNRYVRLEHGQCLMGMHEIGQTICKFDMREKRVEPDYLYADKLWSPFWLKPSYS</sequence>